<accession>A0ABU4DL11</accession>
<proteinExistence type="predicted"/>
<keyword evidence="1" id="KW-0812">Transmembrane</keyword>
<evidence type="ECO:0000313" key="2">
    <source>
        <dbReference type="EMBL" id="MDV6373111.1"/>
    </source>
</evidence>
<keyword evidence="3" id="KW-1185">Reference proteome</keyword>
<evidence type="ECO:0000313" key="3">
    <source>
        <dbReference type="Proteomes" id="UP001276150"/>
    </source>
</evidence>
<dbReference type="Proteomes" id="UP001276150">
    <property type="component" value="Unassembled WGS sequence"/>
</dbReference>
<keyword evidence="1" id="KW-1133">Transmembrane helix</keyword>
<sequence length="635" mass="73801">MTTTNNSYFDAPITFLDWQNGIRYVKFQINSTNRSFRKSSQIYYKTQDILIDEMDNCIFFDKYILHEQFYLADDLYYSFPYTLPKQIAGKRRWTFISTQLFVIYCSYASYIIRITQNLRDNIKSLSRNSISYYGADFIIATDGILDLDPGKHYFGSYYKSYRGDIMKSINDFNVVIKIDFQDFFENIDVKKLIQFIDEFMNQSDKIDFDINSITLEKLSSFMEYCMRGSIGIPQSDNNYMANFLADLFLKFWDLSIDEILQKYDSVESFKSIRYVDDTYIFLKFKDNFSNTSNHSITLSAIEEISDLSYRDFGLRINAKSQAYWLNDSEDAESVRQKLKTTSVEGVCFDYPEDDPKILANTFIDTLENISNSLSIEDYLSDANDTTDNLKLFFDARVNSLLIRSSVFRPKFKQVLKDLDFNKIKVYPLAIVSAICTFDDLDTQLREFILTRKRFTNHDELVLAQYISSTKSSQQSVKEFLAQLSVVLKMPQLKLLGGSFVKVPSLYDFSSVSQSKLDLFGENPNFIFQCRNRKLAEWSNRWSLASNHLLNELQLLCSMCGLPDSQLDPTNLSTYLVNSGLPSIHALEIKRLFDRRNNNTISHAGHRSRIILPVSESEYRKFYQSASIAVRILTST</sequence>
<reference evidence="2 3" key="1">
    <citation type="submission" date="2022-11" db="EMBL/GenBank/DDBJ databases">
        <title>Deinococcus ZS9-10, Low Temperature and Draught-tolerating, UV-resistant Bacteria from Continental Antarctica.</title>
        <authorList>
            <person name="Cheng L."/>
        </authorList>
    </citation>
    <scope>NUCLEOTIDE SEQUENCE [LARGE SCALE GENOMIC DNA]</scope>
    <source>
        <strain evidence="2 3">ZS9-10</strain>
    </source>
</reference>
<feature type="transmembrane region" description="Helical" evidence="1">
    <location>
        <begin position="93"/>
        <end position="112"/>
    </location>
</feature>
<comment type="caution">
    <text evidence="2">The sequence shown here is derived from an EMBL/GenBank/DDBJ whole genome shotgun (WGS) entry which is preliminary data.</text>
</comment>
<protein>
    <recommendedName>
        <fullName evidence="4">Reverse transcriptase domain-containing protein</fullName>
    </recommendedName>
</protein>
<name>A0ABU4DL11_9DEIO</name>
<gene>
    <name evidence="2" type="ORF">ORD21_00640</name>
</gene>
<organism evidence="2 3">
    <name type="scientific">Deinococcus arenicola</name>
    <dbReference type="NCBI Taxonomy" id="2994950"/>
    <lineage>
        <taxon>Bacteria</taxon>
        <taxon>Thermotogati</taxon>
        <taxon>Deinococcota</taxon>
        <taxon>Deinococci</taxon>
        <taxon>Deinococcales</taxon>
        <taxon>Deinococcaceae</taxon>
        <taxon>Deinococcus</taxon>
    </lineage>
</organism>
<dbReference type="EMBL" id="JAPMIV010000001">
    <property type="protein sequence ID" value="MDV6373111.1"/>
    <property type="molecule type" value="Genomic_DNA"/>
</dbReference>
<evidence type="ECO:0000256" key="1">
    <source>
        <dbReference type="SAM" id="Phobius"/>
    </source>
</evidence>
<dbReference type="RefSeq" id="WP_317638405.1">
    <property type="nucleotide sequence ID" value="NZ_JAPMIV010000001.1"/>
</dbReference>
<keyword evidence="1" id="KW-0472">Membrane</keyword>
<evidence type="ECO:0008006" key="4">
    <source>
        <dbReference type="Google" id="ProtNLM"/>
    </source>
</evidence>